<gene>
    <name evidence="1" type="ORF">NPIL_625061</name>
</gene>
<evidence type="ECO:0000313" key="1">
    <source>
        <dbReference type="EMBL" id="GFS65995.1"/>
    </source>
</evidence>
<accession>A0A8X6ML08</accession>
<proteinExistence type="predicted"/>
<keyword evidence="2" id="KW-1185">Reference proteome</keyword>
<name>A0A8X6ML08_NEPPI</name>
<sequence>MNLKRAAMRPAFVGMVLAILTNCCSSLYKVWHFLLFNTVKGSSILRLVDVVSGLLGKGGNSSELTIEGVGLWASWSGVDVAARCLHLLITGAVVAFGLGG</sequence>
<dbReference type="AlphaFoldDB" id="A0A8X6ML08"/>
<evidence type="ECO:0000313" key="2">
    <source>
        <dbReference type="Proteomes" id="UP000887013"/>
    </source>
</evidence>
<dbReference type="Proteomes" id="UP000887013">
    <property type="component" value="Unassembled WGS sequence"/>
</dbReference>
<organism evidence="1 2">
    <name type="scientific">Nephila pilipes</name>
    <name type="common">Giant wood spider</name>
    <name type="synonym">Nephila maculata</name>
    <dbReference type="NCBI Taxonomy" id="299642"/>
    <lineage>
        <taxon>Eukaryota</taxon>
        <taxon>Metazoa</taxon>
        <taxon>Ecdysozoa</taxon>
        <taxon>Arthropoda</taxon>
        <taxon>Chelicerata</taxon>
        <taxon>Arachnida</taxon>
        <taxon>Araneae</taxon>
        <taxon>Araneomorphae</taxon>
        <taxon>Entelegynae</taxon>
        <taxon>Araneoidea</taxon>
        <taxon>Nephilidae</taxon>
        <taxon>Nephila</taxon>
    </lineage>
</organism>
<reference evidence="1" key="1">
    <citation type="submission" date="2020-08" db="EMBL/GenBank/DDBJ databases">
        <title>Multicomponent nature underlies the extraordinary mechanical properties of spider dragline silk.</title>
        <authorList>
            <person name="Kono N."/>
            <person name="Nakamura H."/>
            <person name="Mori M."/>
            <person name="Yoshida Y."/>
            <person name="Ohtoshi R."/>
            <person name="Malay A.D."/>
            <person name="Moran D.A.P."/>
            <person name="Tomita M."/>
            <person name="Numata K."/>
            <person name="Arakawa K."/>
        </authorList>
    </citation>
    <scope>NUCLEOTIDE SEQUENCE</scope>
</reference>
<comment type="caution">
    <text evidence="1">The sequence shown here is derived from an EMBL/GenBank/DDBJ whole genome shotgun (WGS) entry which is preliminary data.</text>
</comment>
<dbReference type="EMBL" id="BMAW01094538">
    <property type="protein sequence ID" value="GFS65995.1"/>
    <property type="molecule type" value="Genomic_DNA"/>
</dbReference>
<protein>
    <submittedName>
        <fullName evidence="1">Uncharacterized protein</fullName>
    </submittedName>
</protein>